<proteinExistence type="predicted"/>
<keyword evidence="3" id="KW-1185">Reference proteome</keyword>
<feature type="domain" description="HTH luxR-type" evidence="1">
    <location>
        <begin position="698"/>
        <end position="763"/>
    </location>
</feature>
<dbReference type="InterPro" id="IPR002182">
    <property type="entry name" value="NB-ARC"/>
</dbReference>
<dbReference type="SMART" id="SM00382">
    <property type="entry name" value="AAA"/>
    <property type="match status" value="1"/>
</dbReference>
<dbReference type="Pfam" id="PF00931">
    <property type="entry name" value="NB-ARC"/>
    <property type="match status" value="1"/>
</dbReference>
<dbReference type="InterPro" id="IPR011990">
    <property type="entry name" value="TPR-like_helical_dom_sf"/>
</dbReference>
<dbReference type="InterPro" id="IPR016032">
    <property type="entry name" value="Sig_transdc_resp-reg_C-effctor"/>
</dbReference>
<dbReference type="PROSITE" id="PS50043">
    <property type="entry name" value="HTH_LUXR_2"/>
    <property type="match status" value="1"/>
</dbReference>
<dbReference type="InterPro" id="IPR027417">
    <property type="entry name" value="P-loop_NTPase"/>
</dbReference>
<dbReference type="Gene3D" id="1.25.40.10">
    <property type="entry name" value="Tetratricopeptide repeat domain"/>
    <property type="match status" value="1"/>
</dbReference>
<dbReference type="InterPro" id="IPR036388">
    <property type="entry name" value="WH-like_DNA-bd_sf"/>
</dbReference>
<dbReference type="PRINTS" id="PR00364">
    <property type="entry name" value="DISEASERSIST"/>
</dbReference>
<sequence>MMTESRYATRQLPLEMTSFVGRRQETADLKHALAESRLVTLVGPGGVGKTRLARHVAAEVRRSFPDGVCLVDLTNVREPSQVAPEVALALDLWERARRDPEAVLGEFLEDKHMLLLLDNCEHVLEASGKLAESMLAASPELRILATSREPLRSPSEQAWQVPPLSLPAADDHVSRRHEAVVLFEERVALGTPGFRVTPENEDVVGRLCQRLDGMPLAIELAAVRMRTLSAEQILERLEDRFRLLTQGGRSSPERQQTLRAAVDWSYDLCTPVERTVWARAAVFTGVFDLEAAKRVCSGQGLSPSQVGSAVLALVDKSLLIRAESGKRAYRMLETIREYGTERLAESGAEPDIRRQHRDYYLWVAEWAEVTSVGPHQDKLAKNLLTQRENLLSAMAYCFDTPGEAAAGLRMATALWYCWAVCGYLRDGRYWLDRGLALNRERSHERAWALWLSGWIAHLEGDHERGVALVDESGEIAEALHDEEVLAFAIQSRGVRQMNAGEFEAGARTLDEALAKHRARGRWTGPGLLTFALRVQAADLAGDIDGALTLLEECRSICAQLGERWALSWAEWNVGLMWWVAGEPAKAAVHLRRSLRDKANLRDKFGITCCVELLAWVAGAEGEVHRAGVLFGAAGRLWSSIGGKLVGSAPMVKWSHTESERAEAALGRGAFEVAIKEGRALELDALVDYALGTKRTAPKKQTKTSLTKREREVADLVAEGLSNKDIAARLVISQRTAESHLDHILAKLGFTSRKQIAAWVAGQPR</sequence>
<dbReference type="Proteomes" id="UP001597417">
    <property type="component" value="Unassembled WGS sequence"/>
</dbReference>
<accession>A0ABW5G0X0</accession>
<dbReference type="PRINTS" id="PR00038">
    <property type="entry name" value="HTHLUXR"/>
</dbReference>
<dbReference type="EMBL" id="JBHUKR010000021">
    <property type="protein sequence ID" value="MFD2420930.1"/>
    <property type="molecule type" value="Genomic_DNA"/>
</dbReference>
<dbReference type="InterPro" id="IPR003593">
    <property type="entry name" value="AAA+_ATPase"/>
</dbReference>
<dbReference type="Gene3D" id="3.40.50.300">
    <property type="entry name" value="P-loop containing nucleotide triphosphate hydrolases"/>
    <property type="match status" value="1"/>
</dbReference>
<gene>
    <name evidence="2" type="ORF">ACFSXZ_31830</name>
</gene>
<organism evidence="2 3">
    <name type="scientific">Amycolatopsis pigmentata</name>
    <dbReference type="NCBI Taxonomy" id="450801"/>
    <lineage>
        <taxon>Bacteria</taxon>
        <taxon>Bacillati</taxon>
        <taxon>Actinomycetota</taxon>
        <taxon>Actinomycetes</taxon>
        <taxon>Pseudonocardiales</taxon>
        <taxon>Pseudonocardiaceae</taxon>
        <taxon>Amycolatopsis</taxon>
    </lineage>
</organism>
<dbReference type="SUPFAM" id="SSF52540">
    <property type="entry name" value="P-loop containing nucleoside triphosphate hydrolases"/>
    <property type="match status" value="1"/>
</dbReference>
<dbReference type="RefSeq" id="WP_378269238.1">
    <property type="nucleotide sequence ID" value="NZ_JBHUKR010000021.1"/>
</dbReference>
<dbReference type="SMART" id="SM00421">
    <property type="entry name" value="HTH_LUXR"/>
    <property type="match status" value="1"/>
</dbReference>
<dbReference type="PANTHER" id="PTHR47691">
    <property type="entry name" value="REGULATOR-RELATED"/>
    <property type="match status" value="1"/>
</dbReference>
<dbReference type="Pfam" id="PF25872">
    <property type="entry name" value="HTH_77"/>
    <property type="match status" value="1"/>
</dbReference>
<protein>
    <submittedName>
        <fullName evidence="2">LuxR C-terminal-related transcriptional regulator</fullName>
    </submittedName>
</protein>
<dbReference type="PANTHER" id="PTHR47691:SF3">
    <property type="entry name" value="HTH-TYPE TRANSCRIPTIONAL REGULATOR RV0890C-RELATED"/>
    <property type="match status" value="1"/>
</dbReference>
<dbReference type="Pfam" id="PF00196">
    <property type="entry name" value="GerE"/>
    <property type="match status" value="1"/>
</dbReference>
<evidence type="ECO:0000313" key="2">
    <source>
        <dbReference type="EMBL" id="MFD2420930.1"/>
    </source>
</evidence>
<dbReference type="InterPro" id="IPR058852">
    <property type="entry name" value="HTH_77"/>
</dbReference>
<dbReference type="CDD" id="cd06170">
    <property type="entry name" value="LuxR_C_like"/>
    <property type="match status" value="1"/>
</dbReference>
<dbReference type="SUPFAM" id="SSF46894">
    <property type="entry name" value="C-terminal effector domain of the bipartite response regulators"/>
    <property type="match status" value="1"/>
</dbReference>
<comment type="caution">
    <text evidence="2">The sequence shown here is derived from an EMBL/GenBank/DDBJ whole genome shotgun (WGS) entry which is preliminary data.</text>
</comment>
<reference evidence="3" key="1">
    <citation type="journal article" date="2019" name="Int. J. Syst. Evol. Microbiol.">
        <title>The Global Catalogue of Microorganisms (GCM) 10K type strain sequencing project: providing services to taxonomists for standard genome sequencing and annotation.</title>
        <authorList>
            <consortium name="The Broad Institute Genomics Platform"/>
            <consortium name="The Broad Institute Genome Sequencing Center for Infectious Disease"/>
            <person name="Wu L."/>
            <person name="Ma J."/>
        </authorList>
    </citation>
    <scope>NUCLEOTIDE SEQUENCE [LARGE SCALE GENOMIC DNA]</scope>
    <source>
        <strain evidence="3">CGMCC 4.7645</strain>
    </source>
</reference>
<name>A0ABW5G0X0_9PSEU</name>
<dbReference type="InterPro" id="IPR000792">
    <property type="entry name" value="Tscrpt_reg_LuxR_C"/>
</dbReference>
<dbReference type="SUPFAM" id="SSF48452">
    <property type="entry name" value="TPR-like"/>
    <property type="match status" value="1"/>
</dbReference>
<dbReference type="Gene3D" id="1.10.10.10">
    <property type="entry name" value="Winged helix-like DNA-binding domain superfamily/Winged helix DNA-binding domain"/>
    <property type="match status" value="1"/>
</dbReference>
<evidence type="ECO:0000313" key="3">
    <source>
        <dbReference type="Proteomes" id="UP001597417"/>
    </source>
</evidence>
<evidence type="ECO:0000259" key="1">
    <source>
        <dbReference type="PROSITE" id="PS50043"/>
    </source>
</evidence>